<gene>
    <name evidence="5" type="ORF">METZ01_LOCUS37623</name>
</gene>
<keyword evidence="2" id="KW-0012">Acyltransferase</keyword>
<dbReference type="AlphaFoldDB" id="A0A381R1N6"/>
<dbReference type="GO" id="GO:0008270">
    <property type="term" value="F:zinc ion binding"/>
    <property type="evidence" value="ECO:0007669"/>
    <property type="project" value="TreeGrafter"/>
</dbReference>
<dbReference type="Pfam" id="PF04389">
    <property type="entry name" value="Peptidase_M28"/>
    <property type="match status" value="1"/>
</dbReference>
<dbReference type="InterPro" id="IPR007484">
    <property type="entry name" value="Peptidase_M28"/>
</dbReference>
<evidence type="ECO:0000313" key="5">
    <source>
        <dbReference type="EMBL" id="SUZ84769.1"/>
    </source>
</evidence>
<evidence type="ECO:0000259" key="4">
    <source>
        <dbReference type="Pfam" id="PF04389"/>
    </source>
</evidence>
<dbReference type="GO" id="GO:0016603">
    <property type="term" value="F:glutaminyl-peptide cyclotransferase activity"/>
    <property type="evidence" value="ECO:0007669"/>
    <property type="project" value="TreeGrafter"/>
</dbReference>
<sequence>MMLVTAIPLAVAGCGGGDAGESATTVRVERPPFNADRAFQDLERQVAFGPRIPGSAGHAEQLEWLETELRSLAHTVFLQPFEHVTVDGNELALTNVIARFGPADGSRLLLLTHWDTRPKADQSSDEADRELPVTGANDGASGTAVLMELARMFNEQPPPGGVEFLFSDGEDYGPSTTDMFLGARHYIAGVGSENPPAYGILLDMVGDADPSFPVEAYSMEGAGQVVQRIWGIAAGLGYRRFFPMDQTSRVLDDHVRFIEAGIPVANIIDFDYGPGHGFWHTPRDVVENTSAQTLFMVGDVVAEVVYRNR</sequence>
<proteinExistence type="predicted"/>
<organism evidence="5">
    <name type="scientific">marine metagenome</name>
    <dbReference type="NCBI Taxonomy" id="408172"/>
    <lineage>
        <taxon>unclassified sequences</taxon>
        <taxon>metagenomes</taxon>
        <taxon>ecological metagenomes</taxon>
    </lineage>
</organism>
<feature type="region of interest" description="Disordered" evidence="3">
    <location>
        <begin position="118"/>
        <end position="139"/>
    </location>
</feature>
<evidence type="ECO:0000256" key="3">
    <source>
        <dbReference type="SAM" id="MobiDB-lite"/>
    </source>
</evidence>
<dbReference type="SUPFAM" id="SSF53187">
    <property type="entry name" value="Zn-dependent exopeptidases"/>
    <property type="match status" value="1"/>
</dbReference>
<protein>
    <recommendedName>
        <fullName evidence="4">Peptidase M28 domain-containing protein</fullName>
    </recommendedName>
</protein>
<dbReference type="EMBL" id="UINC01001605">
    <property type="protein sequence ID" value="SUZ84769.1"/>
    <property type="molecule type" value="Genomic_DNA"/>
</dbReference>
<dbReference type="PANTHER" id="PTHR12283:SF6">
    <property type="entry name" value="GLUTAMINYL-PEPTIDE CYCLOTRANSFERASE-RELATED"/>
    <property type="match status" value="1"/>
</dbReference>
<evidence type="ECO:0000256" key="2">
    <source>
        <dbReference type="ARBA" id="ARBA00023315"/>
    </source>
</evidence>
<name>A0A381R1N6_9ZZZZ</name>
<dbReference type="InterPro" id="IPR040234">
    <property type="entry name" value="QC/QCL"/>
</dbReference>
<dbReference type="PANTHER" id="PTHR12283">
    <property type="entry name" value="GLUTAMINYL-PEPTIDE CYCLOTRANSFERASE"/>
    <property type="match status" value="1"/>
</dbReference>
<feature type="domain" description="Peptidase M28" evidence="4">
    <location>
        <begin position="95"/>
        <end position="305"/>
    </location>
</feature>
<reference evidence="5" key="1">
    <citation type="submission" date="2018-05" db="EMBL/GenBank/DDBJ databases">
        <authorList>
            <person name="Lanie J.A."/>
            <person name="Ng W.-L."/>
            <person name="Kazmierczak K.M."/>
            <person name="Andrzejewski T.M."/>
            <person name="Davidsen T.M."/>
            <person name="Wayne K.J."/>
            <person name="Tettelin H."/>
            <person name="Glass J.I."/>
            <person name="Rusch D."/>
            <person name="Podicherti R."/>
            <person name="Tsui H.-C.T."/>
            <person name="Winkler M.E."/>
        </authorList>
    </citation>
    <scope>NUCLEOTIDE SEQUENCE</scope>
</reference>
<evidence type="ECO:0000256" key="1">
    <source>
        <dbReference type="ARBA" id="ARBA00022679"/>
    </source>
</evidence>
<accession>A0A381R1N6</accession>
<keyword evidence="1" id="KW-0808">Transferase</keyword>
<dbReference type="Gene3D" id="3.40.630.10">
    <property type="entry name" value="Zn peptidases"/>
    <property type="match status" value="1"/>
</dbReference>